<evidence type="ECO:0008006" key="4">
    <source>
        <dbReference type="Google" id="ProtNLM"/>
    </source>
</evidence>
<organism evidence="2 3">
    <name type="scientific">Lutibacter oricola</name>
    <dbReference type="NCBI Taxonomy" id="762486"/>
    <lineage>
        <taxon>Bacteria</taxon>
        <taxon>Pseudomonadati</taxon>
        <taxon>Bacteroidota</taxon>
        <taxon>Flavobacteriia</taxon>
        <taxon>Flavobacteriales</taxon>
        <taxon>Flavobacteriaceae</taxon>
        <taxon>Lutibacter</taxon>
    </lineage>
</organism>
<keyword evidence="3" id="KW-1185">Reference proteome</keyword>
<keyword evidence="1" id="KW-0732">Signal</keyword>
<dbReference type="RefSeq" id="WP_245729880.1">
    <property type="nucleotide sequence ID" value="NZ_FNNJ01000001.1"/>
</dbReference>
<evidence type="ECO:0000313" key="3">
    <source>
        <dbReference type="Proteomes" id="UP000199595"/>
    </source>
</evidence>
<feature type="chain" id="PRO_5011627392" description="DUF4177 domain-containing protein" evidence="1">
    <location>
        <begin position="21"/>
        <end position="156"/>
    </location>
</feature>
<evidence type="ECO:0000313" key="2">
    <source>
        <dbReference type="EMBL" id="SDW33357.1"/>
    </source>
</evidence>
<protein>
    <recommendedName>
        <fullName evidence="4">DUF4177 domain-containing protein</fullName>
    </recommendedName>
</protein>
<dbReference type="Proteomes" id="UP000199595">
    <property type="component" value="Unassembled WGS sequence"/>
</dbReference>
<name>A0A1H2SPB9_9FLAO</name>
<dbReference type="AlphaFoldDB" id="A0A1H2SPB9"/>
<feature type="signal peptide" evidence="1">
    <location>
        <begin position="1"/>
        <end position="20"/>
    </location>
</feature>
<dbReference type="STRING" id="762486.SAMN05444411_101499"/>
<dbReference type="EMBL" id="FNNJ01000001">
    <property type="protein sequence ID" value="SDW33357.1"/>
    <property type="molecule type" value="Genomic_DNA"/>
</dbReference>
<accession>A0A1H2SPB9</accession>
<sequence>MKKLVATITLFTLLVTTIFAQEKPKQEFEIKVITSVESIVPSGLGRSRIISSNNEIDYKQFTSSQTAENNTRNKSKRKDIRTKGFEETKLLNFYNIAGIRFQNIASNDALISSKLTAMLSEGWDLLFVTSAVESDAGVKDDNGIFITRYIFKRRLN</sequence>
<proteinExistence type="predicted"/>
<gene>
    <name evidence="2" type="ORF">SAMN05444411_101499</name>
</gene>
<evidence type="ECO:0000256" key="1">
    <source>
        <dbReference type="SAM" id="SignalP"/>
    </source>
</evidence>
<reference evidence="2 3" key="1">
    <citation type="submission" date="2016-10" db="EMBL/GenBank/DDBJ databases">
        <authorList>
            <person name="de Groot N.N."/>
        </authorList>
    </citation>
    <scope>NUCLEOTIDE SEQUENCE [LARGE SCALE GENOMIC DNA]</scope>
    <source>
        <strain evidence="2 3">DSM 24956</strain>
    </source>
</reference>